<dbReference type="Gene3D" id="3.40.50.150">
    <property type="entry name" value="Vaccinia Virus protein VP39"/>
    <property type="match status" value="1"/>
</dbReference>
<dbReference type="AlphaFoldDB" id="A0A7S2W8K5"/>
<evidence type="ECO:0008006" key="2">
    <source>
        <dbReference type="Google" id="ProtNLM"/>
    </source>
</evidence>
<dbReference type="InterPro" id="IPR029063">
    <property type="entry name" value="SAM-dependent_MTases_sf"/>
</dbReference>
<dbReference type="Pfam" id="PF06325">
    <property type="entry name" value="PrmA"/>
    <property type="match status" value="1"/>
</dbReference>
<accession>A0A7S2W8K5</accession>
<dbReference type="SUPFAM" id="SSF53335">
    <property type="entry name" value="S-adenosyl-L-methionine-dependent methyltransferases"/>
    <property type="match status" value="1"/>
</dbReference>
<dbReference type="InterPro" id="IPR019410">
    <property type="entry name" value="Methyltransf_16"/>
</dbReference>
<dbReference type="PANTHER" id="PTHR14614:SF142">
    <property type="entry name" value="FAM86 N-TERMINAL DOMAIN-CONTAINING PROTEIN"/>
    <property type="match status" value="1"/>
</dbReference>
<sequence length="277" mass="29037">MDALEEPSDALREVLQDLEYELEAVTIPGLPGEALKILTIDELPLEALTLLEEANAEISGRRAWPGSVLLASSLCGPEAPPVLEGRTVIELGAGSALTSMAAARLGARTVVATDGDRTSVDLAHQNFEANGFGCPVDEQATPVAAATAPGLSADRLLWGSGPHNQQLRDRFAGGSGFDVVLAGDVLYKQDLPALFFESVKELIAADGIALLCHIPRAGVSQELVVARAEEAGLAVVRLPLEVDFALGLESDQFSRDELLAACLYSIKLPDASSTRGG</sequence>
<proteinExistence type="predicted"/>
<evidence type="ECO:0000313" key="1">
    <source>
        <dbReference type="EMBL" id="CAD9673488.1"/>
    </source>
</evidence>
<name>A0A7S2W8K5_9STRA</name>
<gene>
    <name evidence="1" type="ORF">RMAR1173_LOCUS5411</name>
</gene>
<reference evidence="1" key="1">
    <citation type="submission" date="2021-01" db="EMBL/GenBank/DDBJ databases">
        <authorList>
            <person name="Corre E."/>
            <person name="Pelletier E."/>
            <person name="Niang G."/>
            <person name="Scheremetjew M."/>
            <person name="Finn R."/>
            <person name="Kale V."/>
            <person name="Holt S."/>
            <person name="Cochrane G."/>
            <person name="Meng A."/>
            <person name="Brown T."/>
            <person name="Cohen L."/>
        </authorList>
    </citation>
    <scope>NUCLEOTIDE SEQUENCE</scope>
    <source>
        <strain evidence="1">CCMP1243</strain>
    </source>
</reference>
<organism evidence="1">
    <name type="scientific">Rhizochromulina marina</name>
    <dbReference type="NCBI Taxonomy" id="1034831"/>
    <lineage>
        <taxon>Eukaryota</taxon>
        <taxon>Sar</taxon>
        <taxon>Stramenopiles</taxon>
        <taxon>Ochrophyta</taxon>
        <taxon>Dictyochophyceae</taxon>
        <taxon>Rhizochromulinales</taxon>
        <taxon>Rhizochromulina</taxon>
    </lineage>
</organism>
<dbReference type="PANTHER" id="PTHR14614">
    <property type="entry name" value="HEPATOCELLULAR CARCINOMA-ASSOCIATED ANTIGEN"/>
    <property type="match status" value="1"/>
</dbReference>
<dbReference type="EMBL" id="HBHJ01008342">
    <property type="protein sequence ID" value="CAD9673488.1"/>
    <property type="molecule type" value="Transcribed_RNA"/>
</dbReference>
<protein>
    <recommendedName>
        <fullName evidence="2">Calmodulin-lysine N-methyltransferase</fullName>
    </recommendedName>
</protein>